<dbReference type="InterPro" id="IPR014729">
    <property type="entry name" value="Rossmann-like_a/b/a_fold"/>
</dbReference>
<evidence type="ECO:0000256" key="4">
    <source>
        <dbReference type="ARBA" id="ARBA00022917"/>
    </source>
</evidence>
<evidence type="ECO:0000256" key="2">
    <source>
        <dbReference type="ARBA" id="ARBA00022741"/>
    </source>
</evidence>
<dbReference type="InParanoid" id="A0A0Q3JBU6"/>
<proteinExistence type="inferred from homology"/>
<dbReference type="SUPFAM" id="SSF52374">
    <property type="entry name" value="Nucleotidylyl transferase"/>
    <property type="match status" value="1"/>
</dbReference>
<keyword evidence="1 6" id="KW-0436">Ligase</keyword>
<dbReference type="InterPro" id="IPR002305">
    <property type="entry name" value="aa-tRNA-synth_Ic"/>
</dbReference>
<dbReference type="Pfam" id="PF00579">
    <property type="entry name" value="tRNA-synt_1b"/>
    <property type="match status" value="1"/>
</dbReference>
<evidence type="ECO:0000313" key="7">
    <source>
        <dbReference type="EMBL" id="KQK15387.1"/>
    </source>
</evidence>
<dbReference type="PANTHER" id="PTHR46264:SF11">
    <property type="entry name" value="TYROSINE--TRNA LIGASE"/>
    <property type="match status" value="1"/>
</dbReference>
<dbReference type="Gramene" id="KQK15387">
    <property type="protein sequence ID" value="KQK15387"/>
    <property type="gene ID" value="BRADI_1g22417v3"/>
</dbReference>
<dbReference type="AlphaFoldDB" id="A0A0Q3JBU6"/>
<dbReference type="OrthoDB" id="647133at2759"/>
<dbReference type="GO" id="GO:0005737">
    <property type="term" value="C:cytoplasm"/>
    <property type="evidence" value="ECO:0000318"/>
    <property type="project" value="GO_Central"/>
</dbReference>
<evidence type="ECO:0000313" key="8">
    <source>
        <dbReference type="EnsemblPlants" id="KQK15387"/>
    </source>
</evidence>
<feature type="non-terminal residue" evidence="7">
    <location>
        <position position="235"/>
    </location>
</feature>
<keyword evidence="4 6" id="KW-0648">Protein biosynthesis</keyword>
<evidence type="ECO:0000256" key="6">
    <source>
        <dbReference type="RuleBase" id="RU363036"/>
    </source>
</evidence>
<dbReference type="GO" id="GO:0006437">
    <property type="term" value="P:tyrosyl-tRNA aminoacylation"/>
    <property type="evidence" value="ECO:0000318"/>
    <property type="project" value="GO_Central"/>
</dbReference>
<sequence length="235" mass="26723">MSLVERFSVLRSIGVECIDEDELRLLVDRKAAPVCYVWFVPSPRKDIAQGIMKTIYVNKMVSAGYTVKILIADWFAQTNYEIGSDLNKIRTVGYCNTEVWKAAGMDLDRVELIWLSDVMNVHAANFWPLVMDIGHKNTLDGIKRAPYGLGILQATELLLPCLQCAGMLFQKEVDIWVLDMDQREVSVLARKYCEDTKRGNKPIILFNNILPDLLEYPEEAGVCDPARAIYIEDDE</sequence>
<keyword evidence="3 6" id="KW-0067">ATP-binding</keyword>
<reference evidence="7 8" key="1">
    <citation type="journal article" date="2010" name="Nature">
        <title>Genome sequencing and analysis of the model grass Brachypodium distachyon.</title>
        <authorList>
            <consortium name="International Brachypodium Initiative"/>
        </authorList>
    </citation>
    <scope>NUCLEOTIDE SEQUENCE [LARGE SCALE GENOMIC DNA]</scope>
    <source>
        <strain evidence="7 8">Bd21</strain>
    </source>
</reference>
<gene>
    <name evidence="7" type="ORF">BRADI_1g22417v3</name>
</gene>
<dbReference type="EMBL" id="CM000880">
    <property type="protein sequence ID" value="KQK15387.1"/>
    <property type="molecule type" value="Genomic_DNA"/>
</dbReference>
<keyword evidence="5 6" id="KW-0030">Aminoacyl-tRNA synthetase</keyword>
<organism evidence="7">
    <name type="scientific">Brachypodium distachyon</name>
    <name type="common">Purple false brome</name>
    <name type="synonym">Trachynia distachya</name>
    <dbReference type="NCBI Taxonomy" id="15368"/>
    <lineage>
        <taxon>Eukaryota</taxon>
        <taxon>Viridiplantae</taxon>
        <taxon>Streptophyta</taxon>
        <taxon>Embryophyta</taxon>
        <taxon>Tracheophyta</taxon>
        <taxon>Spermatophyta</taxon>
        <taxon>Magnoliopsida</taxon>
        <taxon>Liliopsida</taxon>
        <taxon>Poales</taxon>
        <taxon>Poaceae</taxon>
        <taxon>BOP clade</taxon>
        <taxon>Pooideae</taxon>
        <taxon>Stipodae</taxon>
        <taxon>Brachypodieae</taxon>
        <taxon>Brachypodium</taxon>
    </lineage>
</organism>
<evidence type="ECO:0000256" key="1">
    <source>
        <dbReference type="ARBA" id="ARBA00022598"/>
    </source>
</evidence>
<comment type="similarity">
    <text evidence="6">Belongs to the class-I aminoacyl-tRNA synthetase family.</text>
</comment>
<evidence type="ECO:0000313" key="9">
    <source>
        <dbReference type="Proteomes" id="UP000008810"/>
    </source>
</evidence>
<dbReference type="EnsemblPlants" id="KQK15387">
    <property type="protein sequence ID" value="KQK15387"/>
    <property type="gene ID" value="BRADI_1g22417v3"/>
</dbReference>
<dbReference type="InterPro" id="IPR050489">
    <property type="entry name" value="Tyr-tRNA_synthase"/>
</dbReference>
<reference evidence="7" key="2">
    <citation type="submission" date="2017-06" db="EMBL/GenBank/DDBJ databases">
        <title>WGS assembly of Brachypodium distachyon.</title>
        <authorList>
            <consortium name="The International Brachypodium Initiative"/>
            <person name="Lucas S."/>
            <person name="Harmon-Smith M."/>
            <person name="Lail K."/>
            <person name="Tice H."/>
            <person name="Grimwood J."/>
            <person name="Bruce D."/>
            <person name="Barry K."/>
            <person name="Shu S."/>
            <person name="Lindquist E."/>
            <person name="Wang M."/>
            <person name="Pitluck S."/>
            <person name="Vogel J.P."/>
            <person name="Garvin D.F."/>
            <person name="Mockler T.C."/>
            <person name="Schmutz J."/>
            <person name="Rokhsar D."/>
            <person name="Bevan M.W."/>
        </authorList>
    </citation>
    <scope>NUCLEOTIDE SEQUENCE</scope>
    <source>
        <strain evidence="7">Bd21</strain>
    </source>
</reference>
<evidence type="ECO:0000256" key="3">
    <source>
        <dbReference type="ARBA" id="ARBA00022840"/>
    </source>
</evidence>
<accession>A0A0Q3JBU6</accession>
<dbReference type="PIRSF" id="PIRSF006588">
    <property type="entry name" value="TyrRS_arch_euk"/>
    <property type="match status" value="1"/>
</dbReference>
<dbReference type="InterPro" id="IPR023617">
    <property type="entry name" value="Tyr-tRNA-ligase_arc/euk-type"/>
</dbReference>
<dbReference type="GO" id="GO:0004831">
    <property type="term" value="F:tyrosine-tRNA ligase activity"/>
    <property type="evidence" value="ECO:0000318"/>
    <property type="project" value="GO_Central"/>
</dbReference>
<reference evidence="8" key="3">
    <citation type="submission" date="2018-08" db="UniProtKB">
        <authorList>
            <consortium name="EnsemblPlants"/>
        </authorList>
    </citation>
    <scope>IDENTIFICATION</scope>
    <source>
        <strain evidence="8">cv. Bd21</strain>
    </source>
</reference>
<dbReference type="Proteomes" id="UP000008810">
    <property type="component" value="Chromosome 1"/>
</dbReference>
<protein>
    <submittedName>
        <fullName evidence="7 8">Uncharacterized protein</fullName>
    </submittedName>
</protein>
<dbReference type="Gene3D" id="3.40.50.620">
    <property type="entry name" value="HUPs"/>
    <property type="match status" value="2"/>
</dbReference>
<name>A0A0Q3JBU6_BRADI</name>
<dbReference type="STRING" id="15368.A0A0Q3JBU6"/>
<keyword evidence="9" id="KW-1185">Reference proteome</keyword>
<keyword evidence="2 6" id="KW-0547">Nucleotide-binding</keyword>
<dbReference type="GO" id="GO:0005524">
    <property type="term" value="F:ATP binding"/>
    <property type="evidence" value="ECO:0007669"/>
    <property type="project" value="UniProtKB-KW"/>
</dbReference>
<evidence type="ECO:0000256" key="5">
    <source>
        <dbReference type="ARBA" id="ARBA00023146"/>
    </source>
</evidence>
<dbReference type="PANTHER" id="PTHR46264">
    <property type="entry name" value="TYROSINE-TRNA LIGASE"/>
    <property type="match status" value="1"/>
</dbReference>